<evidence type="ECO:0000313" key="2">
    <source>
        <dbReference type="EMBL" id="PIL32115.1"/>
    </source>
</evidence>
<name>A0A2G8SEC3_9APHY</name>
<dbReference type="CDD" id="cd00920">
    <property type="entry name" value="Cupredoxin"/>
    <property type="match status" value="2"/>
</dbReference>
<keyword evidence="1" id="KW-0732">Signal</keyword>
<reference evidence="2 3" key="1">
    <citation type="journal article" date="2015" name="Sci. Rep.">
        <title>Chromosome-level genome map provides insights into diverse defense mechanisms in the medicinal fungus Ganoderma sinense.</title>
        <authorList>
            <person name="Zhu Y."/>
            <person name="Xu J."/>
            <person name="Sun C."/>
            <person name="Zhou S."/>
            <person name="Xu H."/>
            <person name="Nelson D.R."/>
            <person name="Qian J."/>
            <person name="Song J."/>
            <person name="Luo H."/>
            <person name="Xiang L."/>
            <person name="Li Y."/>
            <person name="Xu Z."/>
            <person name="Ji A."/>
            <person name="Wang L."/>
            <person name="Lu S."/>
            <person name="Hayward A."/>
            <person name="Sun W."/>
            <person name="Li X."/>
            <person name="Schwartz D.C."/>
            <person name="Wang Y."/>
            <person name="Chen S."/>
        </authorList>
    </citation>
    <scope>NUCLEOTIDE SEQUENCE [LARGE SCALE GENOMIC DNA]</scope>
    <source>
        <strain evidence="2 3">ZZ0214-1</strain>
    </source>
</reference>
<comment type="caution">
    <text evidence="2">The sequence shown here is derived from an EMBL/GenBank/DDBJ whole genome shotgun (WGS) entry which is preliminary data.</text>
</comment>
<dbReference type="Proteomes" id="UP000230002">
    <property type="component" value="Unassembled WGS sequence"/>
</dbReference>
<dbReference type="PANTHER" id="PTHR34883">
    <property type="entry name" value="SERINE-RICH PROTEIN, PUTATIVE-RELATED-RELATED"/>
    <property type="match status" value="1"/>
</dbReference>
<feature type="signal peptide" evidence="1">
    <location>
        <begin position="1"/>
        <end position="19"/>
    </location>
</feature>
<accession>A0A2G8SEC3</accession>
<dbReference type="AlphaFoldDB" id="A0A2G8SEC3"/>
<dbReference type="STRING" id="1077348.A0A2G8SEC3"/>
<dbReference type="InterPro" id="IPR008972">
    <property type="entry name" value="Cupredoxin"/>
</dbReference>
<dbReference type="OrthoDB" id="1921208at2759"/>
<protein>
    <recommendedName>
        <fullName evidence="4">Cupredoxin</fullName>
    </recommendedName>
</protein>
<feature type="chain" id="PRO_5013876661" description="Cupredoxin" evidence="1">
    <location>
        <begin position="20"/>
        <end position="399"/>
    </location>
</feature>
<keyword evidence="3" id="KW-1185">Reference proteome</keyword>
<evidence type="ECO:0000313" key="3">
    <source>
        <dbReference type="Proteomes" id="UP000230002"/>
    </source>
</evidence>
<dbReference type="Gene3D" id="2.60.40.420">
    <property type="entry name" value="Cupredoxins - blue copper proteins"/>
    <property type="match status" value="2"/>
</dbReference>
<dbReference type="EMBL" id="AYKW01000012">
    <property type="protein sequence ID" value="PIL32115.1"/>
    <property type="molecule type" value="Genomic_DNA"/>
</dbReference>
<sequence>MFFSPAAFGLSALVSTVAAKTIDVQVGSAAGDLTYTPEAVFADVGDQVVFTFHQKNHTATQSSFAAPCSLVNGGLDSGFMPVAANQTDNFPTWTVTVKDTKPLWFYCRQGANTAASHCGKGMVFAVNCGPDGSANSFTNFKQSALNIGAQLQASAAAASSTPAASSAIVYTGSTTADYGSATIPAEPTGTIVTDTITAGSATWTTTYSSYPGSPDPTPSSATPNVIKVVVGSSNGDLTFSPDSVSASPKDIISFEFHQKNHTATQSSFAAPCVRLKDATTGNVIGLDSGFMPVDANATEFPVWNVTVNDTTPLWFYCRQHTPAGASHCGAGMVFAVNAVENSPRNFSAFKALAGTLNGTTSTNGSTSGSSGSGNGAATGAVFNAALSLGALFAAAAFLL</sequence>
<gene>
    <name evidence="2" type="ORF">GSI_06821</name>
</gene>
<dbReference type="SUPFAM" id="SSF49503">
    <property type="entry name" value="Cupredoxins"/>
    <property type="match status" value="2"/>
</dbReference>
<evidence type="ECO:0008006" key="4">
    <source>
        <dbReference type="Google" id="ProtNLM"/>
    </source>
</evidence>
<organism evidence="2 3">
    <name type="scientific">Ganoderma sinense ZZ0214-1</name>
    <dbReference type="NCBI Taxonomy" id="1077348"/>
    <lineage>
        <taxon>Eukaryota</taxon>
        <taxon>Fungi</taxon>
        <taxon>Dikarya</taxon>
        <taxon>Basidiomycota</taxon>
        <taxon>Agaricomycotina</taxon>
        <taxon>Agaricomycetes</taxon>
        <taxon>Polyporales</taxon>
        <taxon>Polyporaceae</taxon>
        <taxon>Ganoderma</taxon>
    </lineage>
</organism>
<dbReference type="InterPro" id="IPR052953">
    <property type="entry name" value="Ser-rich/MCO-related"/>
</dbReference>
<dbReference type="PANTHER" id="PTHR34883:SF4">
    <property type="entry name" value="CUPREDOXIN"/>
    <property type="match status" value="1"/>
</dbReference>
<proteinExistence type="predicted"/>
<evidence type="ECO:0000256" key="1">
    <source>
        <dbReference type="SAM" id="SignalP"/>
    </source>
</evidence>